<proteinExistence type="predicted"/>
<evidence type="ECO:0000313" key="2">
    <source>
        <dbReference type="EMBL" id="EXB44333.1"/>
    </source>
</evidence>
<dbReference type="AlphaFoldDB" id="W9QN31"/>
<sequence length="77" mass="8462">MCGHVTRVETSLSVDKSEPKKQKRQQCKCNKVEVYQGAEDHGDTQISLTKKAVRATGLDDADNSRGHDCIVSESRAS</sequence>
<dbReference type="EMBL" id="KE343861">
    <property type="protein sequence ID" value="EXB44333.1"/>
    <property type="molecule type" value="Genomic_DNA"/>
</dbReference>
<feature type="region of interest" description="Disordered" evidence="1">
    <location>
        <begin position="1"/>
        <end position="22"/>
    </location>
</feature>
<gene>
    <name evidence="2" type="ORF">L484_020145</name>
</gene>
<evidence type="ECO:0000313" key="3">
    <source>
        <dbReference type="Proteomes" id="UP000030645"/>
    </source>
</evidence>
<reference evidence="3" key="1">
    <citation type="submission" date="2013-01" db="EMBL/GenBank/DDBJ databases">
        <title>Draft Genome Sequence of a Mulberry Tree, Morus notabilis C.K. Schneid.</title>
        <authorList>
            <person name="He N."/>
            <person name="Zhao S."/>
        </authorList>
    </citation>
    <scope>NUCLEOTIDE SEQUENCE</scope>
</reference>
<keyword evidence="3" id="KW-1185">Reference proteome</keyword>
<evidence type="ECO:0000256" key="1">
    <source>
        <dbReference type="SAM" id="MobiDB-lite"/>
    </source>
</evidence>
<accession>W9QN31</accession>
<protein>
    <submittedName>
        <fullName evidence="2">Uncharacterized protein</fullName>
    </submittedName>
</protein>
<dbReference type="Proteomes" id="UP000030645">
    <property type="component" value="Unassembled WGS sequence"/>
</dbReference>
<organism evidence="2 3">
    <name type="scientific">Morus notabilis</name>
    <dbReference type="NCBI Taxonomy" id="981085"/>
    <lineage>
        <taxon>Eukaryota</taxon>
        <taxon>Viridiplantae</taxon>
        <taxon>Streptophyta</taxon>
        <taxon>Embryophyta</taxon>
        <taxon>Tracheophyta</taxon>
        <taxon>Spermatophyta</taxon>
        <taxon>Magnoliopsida</taxon>
        <taxon>eudicotyledons</taxon>
        <taxon>Gunneridae</taxon>
        <taxon>Pentapetalae</taxon>
        <taxon>rosids</taxon>
        <taxon>fabids</taxon>
        <taxon>Rosales</taxon>
        <taxon>Moraceae</taxon>
        <taxon>Moreae</taxon>
        <taxon>Morus</taxon>
    </lineage>
</organism>
<name>W9QN31_9ROSA</name>